<protein>
    <recommendedName>
        <fullName evidence="6">Medium/long-chain acyl-CoA thioesterase YigI</fullName>
        <ecNumber evidence="5">3.1.2.20</ecNumber>
    </recommendedName>
</protein>
<comment type="similarity">
    <text evidence="4">Belongs to the YigI thioesterase family.</text>
</comment>
<keyword evidence="1" id="KW-0378">Hydrolase</keyword>
<dbReference type="OrthoDB" id="8525891at2"/>
<comment type="catalytic activity">
    <reaction evidence="2">
        <text>a fatty acyl-CoA + H2O = a fatty acid + CoA + H(+)</text>
        <dbReference type="Rhea" id="RHEA:16781"/>
        <dbReference type="ChEBI" id="CHEBI:15377"/>
        <dbReference type="ChEBI" id="CHEBI:15378"/>
        <dbReference type="ChEBI" id="CHEBI:28868"/>
        <dbReference type="ChEBI" id="CHEBI:57287"/>
        <dbReference type="ChEBI" id="CHEBI:77636"/>
        <dbReference type="EC" id="3.1.2.20"/>
    </reaction>
</comment>
<feature type="domain" description="Thioesterase" evidence="8">
    <location>
        <begin position="46"/>
        <end position="114"/>
    </location>
</feature>
<dbReference type="GO" id="GO:0047617">
    <property type="term" value="F:fatty acyl-CoA hydrolase activity"/>
    <property type="evidence" value="ECO:0007669"/>
    <property type="project" value="UniProtKB-EC"/>
</dbReference>
<dbReference type="InterPro" id="IPR029069">
    <property type="entry name" value="HotDog_dom_sf"/>
</dbReference>
<evidence type="ECO:0000256" key="7">
    <source>
        <dbReference type="ARBA" id="ARBA00048062"/>
    </source>
</evidence>
<evidence type="ECO:0000256" key="5">
    <source>
        <dbReference type="ARBA" id="ARBA00038894"/>
    </source>
</evidence>
<keyword evidence="10" id="KW-1185">Reference proteome</keyword>
<organism evidence="9 10">
    <name type="scientific">Gordonia insulae</name>
    <dbReference type="NCBI Taxonomy" id="2420509"/>
    <lineage>
        <taxon>Bacteria</taxon>
        <taxon>Bacillati</taxon>
        <taxon>Actinomycetota</taxon>
        <taxon>Actinomycetes</taxon>
        <taxon>Mycobacteriales</taxon>
        <taxon>Gordoniaceae</taxon>
        <taxon>Gordonia</taxon>
    </lineage>
</organism>
<dbReference type="Pfam" id="PF03061">
    <property type="entry name" value="4HBT"/>
    <property type="match status" value="1"/>
</dbReference>
<dbReference type="Proteomes" id="UP000271469">
    <property type="component" value="Chromosome"/>
</dbReference>
<evidence type="ECO:0000256" key="3">
    <source>
        <dbReference type="ARBA" id="ARBA00036002"/>
    </source>
</evidence>
<dbReference type="Gene3D" id="3.10.129.10">
    <property type="entry name" value="Hotdog Thioesterase"/>
    <property type="match status" value="1"/>
</dbReference>
<dbReference type="EC" id="3.1.2.20" evidence="5"/>
<evidence type="ECO:0000256" key="6">
    <source>
        <dbReference type="ARBA" id="ARBA00040062"/>
    </source>
</evidence>
<evidence type="ECO:0000256" key="2">
    <source>
        <dbReference type="ARBA" id="ARBA00035880"/>
    </source>
</evidence>
<dbReference type="InterPro" id="IPR003736">
    <property type="entry name" value="PAAI_dom"/>
</dbReference>
<dbReference type="NCBIfam" id="TIGR00369">
    <property type="entry name" value="unchar_dom_1"/>
    <property type="match status" value="1"/>
</dbReference>
<reference evidence="9 10" key="1">
    <citation type="submission" date="2018-11" db="EMBL/GenBank/DDBJ databases">
        <title>Gordonia insulae sp. nov., isolated from an island soil.</title>
        <authorList>
            <person name="Kim Y.S."/>
            <person name="Kim S.B."/>
        </authorList>
    </citation>
    <scope>NUCLEOTIDE SEQUENCE [LARGE SCALE GENOMIC DNA]</scope>
    <source>
        <strain evidence="9 10">MMS17-SY073</strain>
    </source>
</reference>
<comment type="catalytic activity">
    <reaction evidence="3">
        <text>a long-chain fatty acyl-CoA + H2O = a long-chain fatty acid + CoA + H(+)</text>
        <dbReference type="Rhea" id="RHEA:67680"/>
        <dbReference type="ChEBI" id="CHEBI:15377"/>
        <dbReference type="ChEBI" id="CHEBI:15378"/>
        <dbReference type="ChEBI" id="CHEBI:57287"/>
        <dbReference type="ChEBI" id="CHEBI:57560"/>
        <dbReference type="ChEBI" id="CHEBI:83139"/>
    </reaction>
</comment>
<dbReference type="EMBL" id="CP033972">
    <property type="protein sequence ID" value="AZG47909.1"/>
    <property type="molecule type" value="Genomic_DNA"/>
</dbReference>
<accession>A0A3G8JTM1</accession>
<dbReference type="PANTHER" id="PTHR43240">
    <property type="entry name" value="1,4-DIHYDROXY-2-NAPHTHOYL-COA THIOESTERASE 1"/>
    <property type="match status" value="1"/>
</dbReference>
<dbReference type="PANTHER" id="PTHR43240:SF20">
    <property type="entry name" value="MEDIUM_LONG-CHAIN ACYL-COA THIOESTERASE YIGI"/>
    <property type="match status" value="1"/>
</dbReference>
<sequence length="145" mass="15498">MIDLDLARSVLDAQPFSRMIGARLTRVSGEGVTLALDIRDDLRQQYGYIHGGVLSYLADNALTYAAALGLGTDIITSGFSIEYLSPADDGRELVAEAVLVHAGRTKAVARCDISIVADDGTRRVVAAAQGTSMVRNRGPKTSFQR</sequence>
<evidence type="ECO:0000313" key="10">
    <source>
        <dbReference type="Proteomes" id="UP000271469"/>
    </source>
</evidence>
<dbReference type="KEGG" id="gom:D7316_04521"/>
<dbReference type="SUPFAM" id="SSF54637">
    <property type="entry name" value="Thioesterase/thiol ester dehydrase-isomerase"/>
    <property type="match status" value="1"/>
</dbReference>
<gene>
    <name evidence="9" type="ORF">D7316_04521</name>
</gene>
<dbReference type="CDD" id="cd03443">
    <property type="entry name" value="PaaI_thioesterase"/>
    <property type="match status" value="1"/>
</dbReference>
<evidence type="ECO:0000256" key="4">
    <source>
        <dbReference type="ARBA" id="ARBA00038381"/>
    </source>
</evidence>
<evidence type="ECO:0000256" key="1">
    <source>
        <dbReference type="ARBA" id="ARBA00022801"/>
    </source>
</evidence>
<dbReference type="InterPro" id="IPR006683">
    <property type="entry name" value="Thioestr_dom"/>
</dbReference>
<name>A0A3G8JTM1_9ACTN</name>
<comment type="catalytic activity">
    <reaction evidence="7">
        <text>a medium-chain fatty acyl-CoA + H2O = a medium-chain fatty acid + CoA + H(+)</text>
        <dbReference type="Rhea" id="RHEA:68184"/>
        <dbReference type="ChEBI" id="CHEBI:15377"/>
        <dbReference type="ChEBI" id="CHEBI:15378"/>
        <dbReference type="ChEBI" id="CHEBI:57287"/>
        <dbReference type="ChEBI" id="CHEBI:59558"/>
        <dbReference type="ChEBI" id="CHEBI:90546"/>
    </reaction>
</comment>
<dbReference type="RefSeq" id="WP_124710202.1">
    <property type="nucleotide sequence ID" value="NZ_CP033972.1"/>
</dbReference>
<dbReference type="AlphaFoldDB" id="A0A3G8JTM1"/>
<evidence type="ECO:0000313" key="9">
    <source>
        <dbReference type="EMBL" id="AZG47909.1"/>
    </source>
</evidence>
<proteinExistence type="inferred from homology"/>
<evidence type="ECO:0000259" key="8">
    <source>
        <dbReference type="Pfam" id="PF03061"/>
    </source>
</evidence>